<gene>
    <name evidence="3" type="ORF">HMPREF3202_01647</name>
</gene>
<reference evidence="3 4" key="1">
    <citation type="submission" date="2016-02" db="EMBL/GenBank/DDBJ databases">
        <authorList>
            <person name="Wen L."/>
            <person name="He K."/>
            <person name="Yang H."/>
        </authorList>
    </citation>
    <scope>NUCLEOTIDE SEQUENCE [LARGE SCALE GENOMIC DNA]</scope>
    <source>
        <strain evidence="3 4">GED7880</strain>
    </source>
</reference>
<proteinExistence type="predicted"/>
<accession>A0A137STA7</accession>
<dbReference type="AlphaFoldDB" id="A0A137STA7"/>
<name>A0A137STA7_9BACT</name>
<evidence type="ECO:0000256" key="1">
    <source>
        <dbReference type="SAM" id="SignalP"/>
    </source>
</evidence>
<evidence type="ECO:0000313" key="3">
    <source>
        <dbReference type="EMBL" id="KXO15599.1"/>
    </source>
</evidence>
<dbReference type="PATRIC" id="fig|28125.4.peg.1636"/>
<dbReference type="eggNOG" id="COG2834">
    <property type="taxonomic scope" value="Bacteria"/>
</dbReference>
<sequence length="274" mass="32155">MAKKKRQIHNKKQYQMKAKELVLTLIALFAICSANAAGLTGRDIMQKVRNRADGDTRYATIEMTLIQRSGHKRVRKLVSWAMDVGKDTKKIMFFTYPGDVKGTGFLTWDYDNPRKVDDKWLYLPAMKKTRRISGKSSKTDYFMGSDFTYNDMSMRNVDEEKHQLLREENLGGHRCWVVQSIPKDKDEIYTRRVTWIRQDCLMAVKAEYYDKLNKLHRRLSISNIDKVQGFWTMHLMQMENVQTGHKTIIRMNNQRFNVKVAPNLFTVSKLEKGL</sequence>
<feature type="signal peptide" evidence="1">
    <location>
        <begin position="1"/>
        <end position="36"/>
    </location>
</feature>
<keyword evidence="1" id="KW-0732">Signal</keyword>
<dbReference type="STRING" id="28125.HMPREF3202_01647"/>
<dbReference type="Pfam" id="PF17131">
    <property type="entry name" value="LolA_like"/>
    <property type="match status" value="1"/>
</dbReference>
<dbReference type="Proteomes" id="UP000070093">
    <property type="component" value="Unassembled WGS sequence"/>
</dbReference>
<dbReference type="InterPro" id="IPR033399">
    <property type="entry name" value="TP_0789-like"/>
</dbReference>
<organism evidence="3 4">
    <name type="scientific">Prevotella bivia</name>
    <dbReference type="NCBI Taxonomy" id="28125"/>
    <lineage>
        <taxon>Bacteria</taxon>
        <taxon>Pseudomonadati</taxon>
        <taxon>Bacteroidota</taxon>
        <taxon>Bacteroidia</taxon>
        <taxon>Bacteroidales</taxon>
        <taxon>Prevotellaceae</taxon>
        <taxon>Prevotella</taxon>
    </lineage>
</organism>
<evidence type="ECO:0000259" key="2">
    <source>
        <dbReference type="Pfam" id="PF17131"/>
    </source>
</evidence>
<evidence type="ECO:0000313" key="4">
    <source>
        <dbReference type="Proteomes" id="UP000070093"/>
    </source>
</evidence>
<comment type="caution">
    <text evidence="3">The sequence shown here is derived from an EMBL/GenBank/DDBJ whole genome shotgun (WGS) entry which is preliminary data.</text>
</comment>
<dbReference type="CDD" id="cd16329">
    <property type="entry name" value="LolA_like"/>
    <property type="match status" value="1"/>
</dbReference>
<dbReference type="Gene3D" id="2.50.20.10">
    <property type="entry name" value="Lipoprotein localisation LolA/LolB/LppX"/>
    <property type="match status" value="1"/>
</dbReference>
<feature type="domain" description="Uncharacterized protein TP-0789" evidence="2">
    <location>
        <begin position="87"/>
        <end position="272"/>
    </location>
</feature>
<feature type="chain" id="PRO_5007481009" description="Uncharacterized protein TP-0789 domain-containing protein" evidence="1">
    <location>
        <begin position="37"/>
        <end position="274"/>
    </location>
</feature>
<dbReference type="EMBL" id="LTAG01000099">
    <property type="protein sequence ID" value="KXO15599.1"/>
    <property type="molecule type" value="Genomic_DNA"/>
</dbReference>
<protein>
    <recommendedName>
        <fullName evidence="2">Uncharacterized protein TP-0789 domain-containing protein</fullName>
    </recommendedName>
</protein>